<sequence length="216" mass="25426">MQNLQTQNLLLTRRIRGRQNRYRRRAPYYWTLPRPVESWFEIHYTDRTIPGDFFRRLLRMNRESFDLLLIVIRNRLTRQNTLLRNCLTPEKGLFLDFAAGYPGSLHDARVYRNSSLYQRASNEDILKEPVERISITDIRPYLVGDSAYPISPWLMKPYPEATRDPGEITFNKELSSAGVAIECAFGRLKSRWRILQKRLDSRITFSVKISIACAVL</sequence>
<comment type="caution">
    <text evidence="9">The sequence shown here is derived from an EMBL/GenBank/DDBJ whole genome shotgun (WGS) entry which is preliminary data.</text>
</comment>
<dbReference type="PANTHER" id="PTHR22930">
    <property type="match status" value="1"/>
</dbReference>
<dbReference type="InterPro" id="IPR027806">
    <property type="entry name" value="HARBI1_dom"/>
</dbReference>
<evidence type="ECO:0000259" key="8">
    <source>
        <dbReference type="Pfam" id="PF13359"/>
    </source>
</evidence>
<accession>A0ABN8MYQ8</accession>
<feature type="domain" description="DDE Tnp4" evidence="8">
    <location>
        <begin position="86"/>
        <end position="216"/>
    </location>
</feature>
<dbReference type="PANTHER" id="PTHR22930:SF85">
    <property type="entry name" value="GH03217P-RELATED"/>
    <property type="match status" value="1"/>
</dbReference>
<reference evidence="9 10" key="1">
    <citation type="submission" date="2022-05" db="EMBL/GenBank/DDBJ databases">
        <authorList>
            <consortium name="Genoscope - CEA"/>
            <person name="William W."/>
        </authorList>
    </citation>
    <scope>NUCLEOTIDE SEQUENCE [LARGE SCALE GENOMIC DNA]</scope>
</reference>
<protein>
    <recommendedName>
        <fullName evidence="8">DDE Tnp4 domain-containing protein</fullName>
    </recommendedName>
</protein>
<proteinExistence type="inferred from homology"/>
<evidence type="ECO:0000256" key="6">
    <source>
        <dbReference type="ARBA" id="ARBA00022801"/>
    </source>
</evidence>
<gene>
    <name evidence="9" type="ORF">PLOB_00039306</name>
</gene>
<keyword evidence="7" id="KW-0539">Nucleus</keyword>
<comment type="cofactor">
    <cofactor evidence="1">
        <name>a divalent metal cation</name>
        <dbReference type="ChEBI" id="CHEBI:60240"/>
    </cofactor>
</comment>
<comment type="similarity">
    <text evidence="3">Belongs to the HARBI1 family.</text>
</comment>
<evidence type="ECO:0000313" key="10">
    <source>
        <dbReference type="Proteomes" id="UP001159405"/>
    </source>
</evidence>
<dbReference type="EMBL" id="CALNXK010000006">
    <property type="protein sequence ID" value="CAH3038584.1"/>
    <property type="molecule type" value="Genomic_DNA"/>
</dbReference>
<evidence type="ECO:0000313" key="9">
    <source>
        <dbReference type="EMBL" id="CAH3038584.1"/>
    </source>
</evidence>
<organism evidence="9 10">
    <name type="scientific">Porites lobata</name>
    <dbReference type="NCBI Taxonomy" id="104759"/>
    <lineage>
        <taxon>Eukaryota</taxon>
        <taxon>Metazoa</taxon>
        <taxon>Cnidaria</taxon>
        <taxon>Anthozoa</taxon>
        <taxon>Hexacorallia</taxon>
        <taxon>Scleractinia</taxon>
        <taxon>Fungiina</taxon>
        <taxon>Poritidae</taxon>
        <taxon>Porites</taxon>
    </lineage>
</organism>
<evidence type="ECO:0000256" key="4">
    <source>
        <dbReference type="ARBA" id="ARBA00022722"/>
    </source>
</evidence>
<dbReference type="InterPro" id="IPR045249">
    <property type="entry name" value="HARBI1-like"/>
</dbReference>
<keyword evidence="4" id="KW-0540">Nuclease</keyword>
<feature type="non-terminal residue" evidence="9">
    <location>
        <position position="216"/>
    </location>
</feature>
<keyword evidence="5" id="KW-0479">Metal-binding</keyword>
<comment type="subcellular location">
    <subcellularLocation>
        <location evidence="2">Nucleus</location>
    </subcellularLocation>
</comment>
<dbReference type="Pfam" id="PF13359">
    <property type="entry name" value="DDE_Tnp_4"/>
    <property type="match status" value="1"/>
</dbReference>
<evidence type="ECO:0000256" key="5">
    <source>
        <dbReference type="ARBA" id="ARBA00022723"/>
    </source>
</evidence>
<keyword evidence="10" id="KW-1185">Reference proteome</keyword>
<keyword evidence="6" id="KW-0378">Hydrolase</keyword>
<evidence type="ECO:0000256" key="2">
    <source>
        <dbReference type="ARBA" id="ARBA00004123"/>
    </source>
</evidence>
<name>A0ABN8MYQ8_9CNID</name>
<evidence type="ECO:0000256" key="1">
    <source>
        <dbReference type="ARBA" id="ARBA00001968"/>
    </source>
</evidence>
<evidence type="ECO:0000256" key="7">
    <source>
        <dbReference type="ARBA" id="ARBA00023242"/>
    </source>
</evidence>
<evidence type="ECO:0000256" key="3">
    <source>
        <dbReference type="ARBA" id="ARBA00006958"/>
    </source>
</evidence>
<dbReference type="Proteomes" id="UP001159405">
    <property type="component" value="Unassembled WGS sequence"/>
</dbReference>